<sequence length="394" mass="43358">MKAIIFGAGKISRGFISQLLYLAGWEIVYVDLNVPLLEQLRARGRFTVHVMGAEEKNTLVEGYRCLSLHDIQGIAGELEDADVIFTSVGGKNLVSLGATIAAALTECYQRNTRLDALNIITCENWKDPARVLSESISKSLSAEHAVLFKARTGVAQAVVMRSAVDPTPEMLQLDPLVVPVQDFWELPVDADNLCGTRPAIPGIVFQDNFAGFLERKIFTYNTGNATIAYLGYLKQLYSLAEAANDPFIVSVLESVYAETNTALARRHNCSLEEQTAFSEQAKRKYQDYAIIDDVRRHAADPLRKLGPDDRLIGAARLVGEYNLPLDGIATSIAAALYFDNPEDELALKLQELRETSGIDHILKTVCHIPTDGVLAASIREKITLLINSGIIRHD</sequence>
<evidence type="ECO:0000256" key="1">
    <source>
        <dbReference type="ARBA" id="ARBA00023002"/>
    </source>
</evidence>
<dbReference type="GO" id="GO:0005829">
    <property type="term" value="C:cytosol"/>
    <property type="evidence" value="ECO:0007669"/>
    <property type="project" value="TreeGrafter"/>
</dbReference>
<dbReference type="Pfam" id="PF08125">
    <property type="entry name" value="Mannitol_dh_C"/>
    <property type="match status" value="1"/>
</dbReference>
<dbReference type="AlphaFoldDB" id="A0A1X1D3D6"/>
<dbReference type="Gene3D" id="1.10.1040.10">
    <property type="entry name" value="N-(1-d-carboxylethyl)-l-norvaline Dehydrogenase, domain 2"/>
    <property type="match status" value="1"/>
</dbReference>
<dbReference type="SUPFAM" id="SSF48179">
    <property type="entry name" value="6-phosphogluconate dehydrogenase C-terminal domain-like"/>
    <property type="match status" value="1"/>
</dbReference>
<evidence type="ECO:0000313" key="5">
    <source>
        <dbReference type="EMBL" id="ORM71202.1"/>
    </source>
</evidence>
<dbReference type="PANTHER" id="PTHR30524">
    <property type="entry name" value="MANNITOL-1-PHOSPHATE 5-DEHYDROGENASE"/>
    <property type="match status" value="1"/>
</dbReference>
<dbReference type="RefSeq" id="WP_084932547.1">
    <property type="nucleotide sequence ID" value="NZ_MLFR01000002.1"/>
</dbReference>
<evidence type="ECO:0000259" key="3">
    <source>
        <dbReference type="Pfam" id="PF01232"/>
    </source>
</evidence>
<name>A0A1X1D3D6_9GAMM</name>
<keyword evidence="2" id="KW-0520">NAD</keyword>
<evidence type="ECO:0000259" key="4">
    <source>
        <dbReference type="Pfam" id="PF08125"/>
    </source>
</evidence>
<keyword evidence="1" id="KW-0560">Oxidoreductase</keyword>
<comment type="caution">
    <text evidence="5">The sequence shown here is derived from an EMBL/GenBank/DDBJ whole genome shotgun (WGS) entry which is preliminary data.</text>
</comment>
<evidence type="ECO:0000313" key="6">
    <source>
        <dbReference type="Proteomes" id="UP000193558"/>
    </source>
</evidence>
<dbReference type="EMBL" id="MLFR01000002">
    <property type="protein sequence ID" value="ORM71202.1"/>
    <property type="molecule type" value="Genomic_DNA"/>
</dbReference>
<accession>A0A1X1D3D6</accession>
<dbReference type="InterPro" id="IPR013328">
    <property type="entry name" value="6PGD_dom2"/>
</dbReference>
<dbReference type="Gene3D" id="3.40.50.720">
    <property type="entry name" value="NAD(P)-binding Rossmann-like Domain"/>
    <property type="match status" value="1"/>
</dbReference>
<dbReference type="Pfam" id="PF01232">
    <property type="entry name" value="Mannitol_dh"/>
    <property type="match status" value="1"/>
</dbReference>
<feature type="domain" description="Mannitol dehydrogenase C-terminal" evidence="4">
    <location>
        <begin position="211"/>
        <end position="349"/>
    </location>
</feature>
<dbReference type="OrthoDB" id="271711at2"/>
<dbReference type="GO" id="GO:0019592">
    <property type="term" value="P:mannitol catabolic process"/>
    <property type="evidence" value="ECO:0007669"/>
    <property type="project" value="TreeGrafter"/>
</dbReference>
<dbReference type="InterPro" id="IPR036291">
    <property type="entry name" value="NAD(P)-bd_dom_sf"/>
</dbReference>
<dbReference type="InterPro" id="IPR008927">
    <property type="entry name" value="6-PGluconate_DH-like_C_sf"/>
</dbReference>
<dbReference type="PANTHER" id="PTHR30524:SF0">
    <property type="entry name" value="ALTRONATE OXIDOREDUCTASE-RELATED"/>
    <property type="match status" value="1"/>
</dbReference>
<dbReference type="GO" id="GO:0008926">
    <property type="term" value="F:mannitol-1-phosphate 5-dehydrogenase activity"/>
    <property type="evidence" value="ECO:0007669"/>
    <property type="project" value="TreeGrafter"/>
</dbReference>
<gene>
    <name evidence="5" type="ORF">HA51_04825</name>
</gene>
<proteinExistence type="predicted"/>
<dbReference type="Proteomes" id="UP000193558">
    <property type="component" value="Unassembled WGS sequence"/>
</dbReference>
<dbReference type="SUPFAM" id="SSF51735">
    <property type="entry name" value="NAD(P)-binding Rossmann-fold domains"/>
    <property type="match status" value="1"/>
</dbReference>
<feature type="domain" description="Mannitol dehydrogenase N-terminal" evidence="3">
    <location>
        <begin position="1"/>
        <end position="201"/>
    </location>
</feature>
<evidence type="ECO:0008006" key="7">
    <source>
        <dbReference type="Google" id="ProtNLM"/>
    </source>
</evidence>
<dbReference type="InterPro" id="IPR013118">
    <property type="entry name" value="Mannitol_DH_C"/>
</dbReference>
<protein>
    <recommendedName>
        <fullName evidence="7">Mannitol-1-phosphate 5-dehydrogenase</fullName>
    </recommendedName>
</protein>
<organism evidence="5 6">
    <name type="scientific">Pantoea rwandensis</name>
    <dbReference type="NCBI Taxonomy" id="1076550"/>
    <lineage>
        <taxon>Bacteria</taxon>
        <taxon>Pseudomonadati</taxon>
        <taxon>Pseudomonadota</taxon>
        <taxon>Gammaproteobacteria</taxon>
        <taxon>Enterobacterales</taxon>
        <taxon>Erwiniaceae</taxon>
        <taxon>Pantoea</taxon>
    </lineage>
</organism>
<dbReference type="InterPro" id="IPR013131">
    <property type="entry name" value="Mannitol_DH_N"/>
</dbReference>
<evidence type="ECO:0000256" key="2">
    <source>
        <dbReference type="ARBA" id="ARBA00023027"/>
    </source>
</evidence>
<reference evidence="5 6" key="1">
    <citation type="journal article" date="2017" name="Antonie Van Leeuwenhoek">
        <title>Phylogenomic resolution of the bacterial genus Pantoea and its relationship with Erwinia and Tatumella.</title>
        <authorList>
            <person name="Palmer M."/>
            <person name="Steenkamp E.T."/>
            <person name="Coetzee M.P."/>
            <person name="Chan W.Y."/>
            <person name="van Zyl E."/>
            <person name="De Maayer P."/>
            <person name="Coutinho T.A."/>
            <person name="Blom J."/>
            <person name="Smits T.H."/>
            <person name="Duffy B."/>
            <person name="Venter S.N."/>
        </authorList>
    </citation>
    <scope>NUCLEOTIDE SEQUENCE [LARGE SCALE GENOMIC DNA]</scope>
    <source>
        <strain evidence="5 6">LMG 26275</strain>
    </source>
</reference>